<dbReference type="AlphaFoldDB" id="A0A4R1PVV0"/>
<proteinExistence type="predicted"/>
<comment type="caution">
    <text evidence="1">The sequence shown here is derived from an EMBL/GenBank/DDBJ whole genome shotgun (WGS) entry which is preliminary data.</text>
</comment>
<name>A0A4R1PVV0_9FIRM</name>
<dbReference type="Proteomes" id="UP000295063">
    <property type="component" value="Unassembled WGS sequence"/>
</dbReference>
<gene>
    <name evidence="1" type="ORF">EV210_12625</name>
</gene>
<organism evidence="1 2">
    <name type="scientific">Anaerospora hongkongensis</name>
    <dbReference type="NCBI Taxonomy" id="244830"/>
    <lineage>
        <taxon>Bacteria</taxon>
        <taxon>Bacillati</taxon>
        <taxon>Bacillota</taxon>
        <taxon>Negativicutes</taxon>
        <taxon>Selenomonadales</taxon>
        <taxon>Sporomusaceae</taxon>
        <taxon>Anaerospora</taxon>
    </lineage>
</organism>
<protein>
    <submittedName>
        <fullName evidence="1">Uncharacterized protein</fullName>
    </submittedName>
</protein>
<sequence>MIVRRHLIKMSFFYNTGQGWLIIIRNKEIAKEGVCPHGDGT</sequence>
<keyword evidence="2" id="KW-1185">Reference proteome</keyword>
<evidence type="ECO:0000313" key="2">
    <source>
        <dbReference type="Proteomes" id="UP000295063"/>
    </source>
</evidence>
<dbReference type="EMBL" id="SLUI01000026">
    <property type="protein sequence ID" value="TCL31813.1"/>
    <property type="molecule type" value="Genomic_DNA"/>
</dbReference>
<accession>A0A4R1PVV0</accession>
<reference evidence="1 2" key="1">
    <citation type="submission" date="2019-03" db="EMBL/GenBank/DDBJ databases">
        <title>Genomic Encyclopedia of Type Strains, Phase IV (KMG-IV): sequencing the most valuable type-strain genomes for metagenomic binning, comparative biology and taxonomic classification.</title>
        <authorList>
            <person name="Goeker M."/>
        </authorList>
    </citation>
    <scope>NUCLEOTIDE SEQUENCE [LARGE SCALE GENOMIC DNA]</scope>
    <source>
        <strain evidence="1 2">DSM 15969</strain>
    </source>
</reference>
<evidence type="ECO:0000313" key="1">
    <source>
        <dbReference type="EMBL" id="TCL31813.1"/>
    </source>
</evidence>